<name>A0A9D4FT35_DREPO</name>
<dbReference type="EMBL" id="JAIWYP010000007">
    <property type="protein sequence ID" value="KAH3803159.1"/>
    <property type="molecule type" value="Genomic_DNA"/>
</dbReference>
<reference evidence="1" key="1">
    <citation type="journal article" date="2019" name="bioRxiv">
        <title>The Genome of the Zebra Mussel, Dreissena polymorpha: A Resource for Invasive Species Research.</title>
        <authorList>
            <person name="McCartney M.A."/>
            <person name="Auch B."/>
            <person name="Kono T."/>
            <person name="Mallez S."/>
            <person name="Zhang Y."/>
            <person name="Obille A."/>
            <person name="Becker A."/>
            <person name="Abrahante J.E."/>
            <person name="Garbe J."/>
            <person name="Badalamenti J.P."/>
            <person name="Herman A."/>
            <person name="Mangelson H."/>
            <person name="Liachko I."/>
            <person name="Sullivan S."/>
            <person name="Sone E.D."/>
            <person name="Koren S."/>
            <person name="Silverstein K.A.T."/>
            <person name="Beckman K.B."/>
            <person name="Gohl D.M."/>
        </authorList>
    </citation>
    <scope>NUCLEOTIDE SEQUENCE</scope>
    <source>
        <strain evidence="1">Duluth1</strain>
        <tissue evidence="1">Whole animal</tissue>
    </source>
</reference>
<dbReference type="AlphaFoldDB" id="A0A9D4FT35"/>
<comment type="caution">
    <text evidence="1">The sequence shown here is derived from an EMBL/GenBank/DDBJ whole genome shotgun (WGS) entry which is preliminary data.</text>
</comment>
<protein>
    <submittedName>
        <fullName evidence="1">Uncharacterized protein</fullName>
    </submittedName>
</protein>
<organism evidence="1 2">
    <name type="scientific">Dreissena polymorpha</name>
    <name type="common">Zebra mussel</name>
    <name type="synonym">Mytilus polymorpha</name>
    <dbReference type="NCBI Taxonomy" id="45954"/>
    <lineage>
        <taxon>Eukaryota</taxon>
        <taxon>Metazoa</taxon>
        <taxon>Spiralia</taxon>
        <taxon>Lophotrochozoa</taxon>
        <taxon>Mollusca</taxon>
        <taxon>Bivalvia</taxon>
        <taxon>Autobranchia</taxon>
        <taxon>Heteroconchia</taxon>
        <taxon>Euheterodonta</taxon>
        <taxon>Imparidentia</taxon>
        <taxon>Neoheterodontei</taxon>
        <taxon>Myida</taxon>
        <taxon>Dreissenoidea</taxon>
        <taxon>Dreissenidae</taxon>
        <taxon>Dreissena</taxon>
    </lineage>
</organism>
<sequence length="83" mass="9385">MNLEPPILKSAELSNVKLELMKDSPGLYETLPTINLTSLNMTQIENPEMLSRTLPLLNHLQQLRICLKQYMGMKLPGSISMCL</sequence>
<reference evidence="1" key="2">
    <citation type="submission" date="2020-11" db="EMBL/GenBank/DDBJ databases">
        <authorList>
            <person name="McCartney M.A."/>
            <person name="Auch B."/>
            <person name="Kono T."/>
            <person name="Mallez S."/>
            <person name="Becker A."/>
            <person name="Gohl D.M."/>
            <person name="Silverstein K.A.T."/>
            <person name="Koren S."/>
            <person name="Bechman K.B."/>
            <person name="Herman A."/>
            <person name="Abrahante J.E."/>
            <person name="Garbe J."/>
        </authorList>
    </citation>
    <scope>NUCLEOTIDE SEQUENCE</scope>
    <source>
        <strain evidence="1">Duluth1</strain>
        <tissue evidence="1">Whole animal</tissue>
    </source>
</reference>
<accession>A0A9D4FT35</accession>
<proteinExistence type="predicted"/>
<keyword evidence="2" id="KW-1185">Reference proteome</keyword>
<evidence type="ECO:0000313" key="2">
    <source>
        <dbReference type="Proteomes" id="UP000828390"/>
    </source>
</evidence>
<gene>
    <name evidence="1" type="ORF">DPMN_156860</name>
</gene>
<dbReference type="Proteomes" id="UP000828390">
    <property type="component" value="Unassembled WGS sequence"/>
</dbReference>
<evidence type="ECO:0000313" key="1">
    <source>
        <dbReference type="EMBL" id="KAH3803159.1"/>
    </source>
</evidence>